<keyword evidence="4 8" id="KW-0808">Transferase</keyword>
<accession>A0A2A8CUA3</accession>
<keyword evidence="3 8" id="KW-0489">Methyltransferase</keyword>
<dbReference type="RefSeq" id="WP_098078925.1">
    <property type="nucleotide sequence ID" value="NZ_PDEQ01000012.1"/>
</dbReference>
<keyword evidence="5" id="KW-0819">tRNA processing</keyword>
<dbReference type="InterPro" id="IPR029063">
    <property type="entry name" value="SAM-dependent_MTases_sf"/>
</dbReference>
<protein>
    <submittedName>
        <fullName evidence="8">SAM-dependent methyltransferase</fullName>
    </submittedName>
</protein>
<evidence type="ECO:0000313" key="9">
    <source>
        <dbReference type="Proteomes" id="UP000220102"/>
    </source>
</evidence>
<dbReference type="GO" id="GO:0005737">
    <property type="term" value="C:cytoplasm"/>
    <property type="evidence" value="ECO:0007669"/>
    <property type="project" value="UniProtKB-SubCell"/>
</dbReference>
<dbReference type="EMBL" id="PDEQ01000012">
    <property type="protein sequence ID" value="PEN11073.1"/>
    <property type="molecule type" value="Genomic_DNA"/>
</dbReference>
<dbReference type="InterPro" id="IPR002052">
    <property type="entry name" value="DNA_methylase_N6_adenine_CS"/>
</dbReference>
<dbReference type="InterPro" id="IPR004114">
    <property type="entry name" value="THUMP_dom"/>
</dbReference>
<keyword evidence="9" id="KW-1185">Reference proteome</keyword>
<dbReference type="InterPro" id="IPR053943">
    <property type="entry name" value="RlmKL-like_Mtase_CS"/>
</dbReference>
<comment type="caution">
    <text evidence="8">The sequence shown here is derived from an EMBL/GenBank/DDBJ whole genome shotgun (WGS) entry which is preliminary data.</text>
</comment>
<evidence type="ECO:0000256" key="3">
    <source>
        <dbReference type="ARBA" id="ARBA00022603"/>
    </source>
</evidence>
<sequence length="373" mass="41151">MPSVDQIRTPDVTPLLVTTNHGLEDITAKEVCERAHALGLHDIRTKESPNGRTSYVRISSSASPDTMLDLAHNLRSVHHIQAPLFRFTLPSGPAEEQLENIRAVLRTNKLPGMDDAETFRVSTNRRGEHCFTSVDVMRAAGAGLIDQYGTDVDLEDFDLEVRVDVRQHDVTVGIQHTQEPLSRRQARAFQPPAALSPSVAYAMLRLPYLGGSPSTVLDPFCGSGTILIEAARLWPTARVLGLDRDRDAVAGARRNVQQEGLASRIRIHEGDALGLASQSNDKAPDLIVTNPPFGKRLGSEMDLVTFYRRFLSEAHEALPPEGWLVLLVLKPGAFSGALQAVRDRRGIAYDVRHVRRIQLGGLHPRIFVMQAHD</sequence>
<dbReference type="PANTHER" id="PTHR14911:SF13">
    <property type="entry name" value="TRNA (GUANINE(6)-N2)-METHYLTRANSFERASE THUMP3"/>
    <property type="match status" value="1"/>
</dbReference>
<dbReference type="Pfam" id="PF02926">
    <property type="entry name" value="THUMP"/>
    <property type="match status" value="1"/>
</dbReference>
<evidence type="ECO:0000256" key="2">
    <source>
        <dbReference type="ARBA" id="ARBA00022490"/>
    </source>
</evidence>
<evidence type="ECO:0000313" key="8">
    <source>
        <dbReference type="EMBL" id="PEN11073.1"/>
    </source>
</evidence>
<keyword evidence="6" id="KW-0694">RNA-binding</keyword>
<proteinExistence type="predicted"/>
<dbReference type="GO" id="GO:0016423">
    <property type="term" value="F:tRNA (guanine) methyltransferase activity"/>
    <property type="evidence" value="ECO:0007669"/>
    <property type="project" value="TreeGrafter"/>
</dbReference>
<dbReference type="SMART" id="SM00981">
    <property type="entry name" value="THUMP"/>
    <property type="match status" value="1"/>
</dbReference>
<evidence type="ECO:0000256" key="4">
    <source>
        <dbReference type="ARBA" id="ARBA00022679"/>
    </source>
</evidence>
<feature type="domain" description="THUMP" evidence="7">
    <location>
        <begin position="65"/>
        <end position="176"/>
    </location>
</feature>
<dbReference type="CDD" id="cd02440">
    <property type="entry name" value="AdoMet_MTases"/>
    <property type="match status" value="1"/>
</dbReference>
<reference evidence="8 9" key="1">
    <citation type="submission" date="2017-10" db="EMBL/GenBank/DDBJ databases">
        <title>Draft genome of Longibacter Salinarum.</title>
        <authorList>
            <person name="Goh K.M."/>
            <person name="Shamsir M.S."/>
            <person name="Lim S.W."/>
        </authorList>
    </citation>
    <scope>NUCLEOTIDE SEQUENCE [LARGE SCALE GENOMIC DNA]</scope>
    <source>
        <strain evidence="8 9">KCTC 52045</strain>
    </source>
</reference>
<dbReference type="Proteomes" id="UP000220102">
    <property type="component" value="Unassembled WGS sequence"/>
</dbReference>
<evidence type="ECO:0000256" key="5">
    <source>
        <dbReference type="ARBA" id="ARBA00022694"/>
    </source>
</evidence>
<dbReference type="PRINTS" id="PR00507">
    <property type="entry name" value="N12N6MTFRASE"/>
</dbReference>
<evidence type="ECO:0000259" key="7">
    <source>
        <dbReference type="PROSITE" id="PS51165"/>
    </source>
</evidence>
<evidence type="ECO:0000256" key="1">
    <source>
        <dbReference type="ARBA" id="ARBA00004496"/>
    </source>
</evidence>
<dbReference type="GO" id="GO:0030488">
    <property type="term" value="P:tRNA methylation"/>
    <property type="evidence" value="ECO:0007669"/>
    <property type="project" value="TreeGrafter"/>
</dbReference>
<dbReference type="AlphaFoldDB" id="A0A2A8CUA3"/>
<dbReference type="CDD" id="cd11715">
    <property type="entry name" value="THUMP_AdoMetMT"/>
    <property type="match status" value="1"/>
</dbReference>
<dbReference type="Gene3D" id="3.40.50.150">
    <property type="entry name" value="Vaccinia Virus protein VP39"/>
    <property type="match status" value="1"/>
</dbReference>
<dbReference type="PROSITE" id="PS51165">
    <property type="entry name" value="THUMP"/>
    <property type="match status" value="1"/>
</dbReference>
<dbReference type="Pfam" id="PF01170">
    <property type="entry name" value="UPF0020"/>
    <property type="match status" value="1"/>
</dbReference>
<dbReference type="SUPFAM" id="SSF143437">
    <property type="entry name" value="THUMP domain-like"/>
    <property type="match status" value="1"/>
</dbReference>
<organism evidence="8 9">
    <name type="scientific">Longibacter salinarum</name>
    <dbReference type="NCBI Taxonomy" id="1850348"/>
    <lineage>
        <taxon>Bacteria</taxon>
        <taxon>Pseudomonadati</taxon>
        <taxon>Rhodothermota</taxon>
        <taxon>Rhodothermia</taxon>
        <taxon>Rhodothermales</taxon>
        <taxon>Salisaetaceae</taxon>
        <taxon>Longibacter</taxon>
    </lineage>
</organism>
<keyword evidence="2" id="KW-0963">Cytoplasm</keyword>
<dbReference type="Gene3D" id="3.30.2130.30">
    <property type="match status" value="1"/>
</dbReference>
<dbReference type="InterPro" id="IPR000241">
    <property type="entry name" value="RlmKL-like_Mtase"/>
</dbReference>
<comment type="subcellular location">
    <subcellularLocation>
        <location evidence="1">Cytoplasm</location>
    </subcellularLocation>
</comment>
<dbReference type="PANTHER" id="PTHR14911">
    <property type="entry name" value="THUMP DOMAIN-CONTAINING"/>
    <property type="match status" value="1"/>
</dbReference>
<evidence type="ECO:0000256" key="6">
    <source>
        <dbReference type="PROSITE-ProRule" id="PRU00529"/>
    </source>
</evidence>
<dbReference type="PROSITE" id="PS00092">
    <property type="entry name" value="N6_MTASE"/>
    <property type="match status" value="1"/>
</dbReference>
<dbReference type="GO" id="GO:0003723">
    <property type="term" value="F:RNA binding"/>
    <property type="evidence" value="ECO:0007669"/>
    <property type="project" value="UniProtKB-UniRule"/>
</dbReference>
<dbReference type="OrthoDB" id="9809404at2"/>
<name>A0A2A8CUA3_9BACT</name>
<dbReference type="PROSITE" id="PS01261">
    <property type="entry name" value="UPF0020"/>
    <property type="match status" value="1"/>
</dbReference>
<dbReference type="SUPFAM" id="SSF53335">
    <property type="entry name" value="S-adenosyl-L-methionine-dependent methyltransferases"/>
    <property type="match status" value="1"/>
</dbReference>
<gene>
    <name evidence="8" type="ORF">CRI94_16765</name>
</gene>